<reference evidence="2" key="1">
    <citation type="submission" date="2022-08" db="UniProtKB">
        <authorList>
            <consortium name="EnsemblMetazoa"/>
        </authorList>
    </citation>
    <scope>IDENTIFICATION</scope>
    <source>
        <strain evidence="2">05x7-T-G4-1.051#20</strain>
    </source>
</reference>
<dbReference type="Gene3D" id="3.20.20.70">
    <property type="entry name" value="Aldolase class I"/>
    <property type="match status" value="1"/>
</dbReference>
<dbReference type="OMA" id="ANNIQIF"/>
<name>A0A8W8JV69_MAGGI</name>
<evidence type="ECO:0000313" key="2">
    <source>
        <dbReference type="EnsemblMetazoa" id="G20988.1:cds"/>
    </source>
</evidence>
<evidence type="ECO:0000313" key="3">
    <source>
        <dbReference type="Proteomes" id="UP000005408"/>
    </source>
</evidence>
<dbReference type="InterPro" id="IPR005137">
    <property type="entry name" value="BtpA"/>
</dbReference>
<protein>
    <recommendedName>
        <fullName evidence="4">BtpA family membrane complex biogenesis protein</fullName>
    </recommendedName>
</protein>
<keyword evidence="3" id="KW-1185">Reference proteome</keyword>
<organism evidence="2 3">
    <name type="scientific">Magallana gigas</name>
    <name type="common">Pacific oyster</name>
    <name type="synonym">Crassostrea gigas</name>
    <dbReference type="NCBI Taxonomy" id="29159"/>
    <lineage>
        <taxon>Eukaryota</taxon>
        <taxon>Metazoa</taxon>
        <taxon>Spiralia</taxon>
        <taxon>Lophotrochozoa</taxon>
        <taxon>Mollusca</taxon>
        <taxon>Bivalvia</taxon>
        <taxon>Autobranchia</taxon>
        <taxon>Pteriomorphia</taxon>
        <taxon>Ostreida</taxon>
        <taxon>Ostreoidea</taxon>
        <taxon>Ostreidae</taxon>
        <taxon>Magallana</taxon>
    </lineage>
</organism>
<dbReference type="AlphaFoldDB" id="A0A8W8JV69"/>
<dbReference type="SUPFAM" id="SSF51366">
    <property type="entry name" value="Ribulose-phoshate binding barrel"/>
    <property type="match status" value="1"/>
</dbReference>
<proteinExistence type="inferred from homology"/>
<comment type="similarity">
    <text evidence="1">Belongs to the BtpA family.</text>
</comment>
<dbReference type="PANTHER" id="PTHR21381">
    <property type="entry name" value="ZGC:162297"/>
    <property type="match status" value="1"/>
</dbReference>
<dbReference type="EnsemblMetazoa" id="G20988.1">
    <property type="protein sequence ID" value="G20988.1:cds"/>
    <property type="gene ID" value="G20988"/>
</dbReference>
<evidence type="ECO:0008006" key="4">
    <source>
        <dbReference type="Google" id="ProtNLM"/>
    </source>
</evidence>
<dbReference type="Pfam" id="PF03437">
    <property type="entry name" value="BtpA"/>
    <property type="match status" value="1"/>
</dbReference>
<accession>A0A8W8JV69</accession>
<dbReference type="InterPro" id="IPR011060">
    <property type="entry name" value="RibuloseP-bd_barrel"/>
</dbReference>
<dbReference type="Proteomes" id="UP000005408">
    <property type="component" value="Unassembled WGS sequence"/>
</dbReference>
<evidence type="ECO:0000256" key="1">
    <source>
        <dbReference type="ARBA" id="ARBA00006007"/>
    </source>
</evidence>
<dbReference type="InterPro" id="IPR013785">
    <property type="entry name" value="Aldolase_TIM"/>
</dbReference>
<sequence>MGRICGDVRTQTLIYKSAGVDSILIENMNDLPYVQAKDMGPETVAYMTSVGAIARKYFNDSSPFYQTQMLTNSLQILLKNLPKDVKESADNATISKNFTGGEEVQTASFPNFKETGHGKTESEARLKGILEIYANYLDKEKLISNEHKKMKEVRDEIQGAMHKFLRQNDIPYLGKLEKYCHRTKSSSKFALDTLSNGLNEYPLYHGKLFIDGKLAAETIENKKDLAHKKCVNDYLRGKIGVQILAGANKEALAVAHSADLDYIRAEGFVFSHVADEGWMDACAGQLLRYRNYIGANNIQIFTDIKKKHSAHAVTSDVSLVEMAKAAEFFGSDGVIVTGTATGEQTNPEHVQDVISNVSVPVLVGSGVNSDNVADYKNASAVIVGSHFKRNQDWRQRINIPRLYHFMVNIFSDEIDFDKVLETDSDSDLDVR</sequence>
<dbReference type="OrthoDB" id="10045006at2759"/>
<dbReference type="PANTHER" id="PTHR21381:SF3">
    <property type="entry name" value="SGC REGION PROTEIN SGCQ-RELATED"/>
    <property type="match status" value="1"/>
</dbReference>